<reference evidence="4 5" key="1">
    <citation type="submission" date="2020-04" db="EMBL/GenBank/DDBJ databases">
        <title>Draft genome of Leeia sp. IMCC25680.</title>
        <authorList>
            <person name="Song J."/>
            <person name="Cho J.-C."/>
        </authorList>
    </citation>
    <scope>NUCLEOTIDE SEQUENCE [LARGE SCALE GENOMIC DNA]</scope>
    <source>
        <strain evidence="4 5">IMCC25680</strain>
    </source>
</reference>
<gene>
    <name evidence="4" type="ORF">HF682_02095</name>
</gene>
<name>A0A847RRV2_9NEIS</name>
<accession>A0A847RRV2</accession>
<keyword evidence="5" id="KW-1185">Reference proteome</keyword>
<organism evidence="4 5">
    <name type="scientific">Leeia aquatica</name>
    <dbReference type="NCBI Taxonomy" id="2725557"/>
    <lineage>
        <taxon>Bacteria</taxon>
        <taxon>Pseudomonadati</taxon>
        <taxon>Pseudomonadota</taxon>
        <taxon>Betaproteobacteria</taxon>
        <taxon>Neisseriales</taxon>
        <taxon>Leeiaceae</taxon>
        <taxon>Leeia</taxon>
    </lineage>
</organism>
<feature type="domain" description="SPOR" evidence="3">
    <location>
        <begin position="196"/>
        <end position="260"/>
    </location>
</feature>
<protein>
    <submittedName>
        <fullName evidence="4">SPOR domain-containing protein</fullName>
    </submittedName>
</protein>
<feature type="transmembrane region" description="Helical" evidence="2">
    <location>
        <begin position="12"/>
        <end position="33"/>
    </location>
</feature>
<keyword evidence="2" id="KW-1133">Transmembrane helix</keyword>
<evidence type="ECO:0000313" key="5">
    <source>
        <dbReference type="Proteomes" id="UP000587991"/>
    </source>
</evidence>
<sequence length="264" mass="26378">MNAPSTEVRQQAIRRLLIGIALILVAIVVLNALSRLKESQRRELLASAPTVASLAVEEPVASQPAPAASTALPASAASEPLSAASQAQTASAPVAASVAPKPQPPVVLNHTGLPPVATTPAATTAPPVKPQAAPAATPPKPSQASGAATAPTSQPKLTTKPQAAPSASPAQPATPPAAPPTPQALPLPVKLTGAAEGQYQVQLGLFSHPDNATALLRRLQENGVAAHLESRVVLGPFKDKASAKAAVAQLRALGVQPIVVGGGE</sequence>
<dbReference type="EMBL" id="JABAIM010000001">
    <property type="protein sequence ID" value="NLR73950.1"/>
    <property type="molecule type" value="Genomic_DNA"/>
</dbReference>
<dbReference type="GO" id="GO:0042834">
    <property type="term" value="F:peptidoglycan binding"/>
    <property type="evidence" value="ECO:0007669"/>
    <property type="project" value="InterPro"/>
</dbReference>
<evidence type="ECO:0000256" key="2">
    <source>
        <dbReference type="SAM" id="Phobius"/>
    </source>
</evidence>
<dbReference type="Proteomes" id="UP000587991">
    <property type="component" value="Unassembled WGS sequence"/>
</dbReference>
<keyword evidence="2" id="KW-0472">Membrane</keyword>
<dbReference type="Pfam" id="PF05036">
    <property type="entry name" value="SPOR"/>
    <property type="match status" value="1"/>
</dbReference>
<dbReference type="InterPro" id="IPR007730">
    <property type="entry name" value="SPOR-like_dom"/>
</dbReference>
<evidence type="ECO:0000313" key="4">
    <source>
        <dbReference type="EMBL" id="NLR73950.1"/>
    </source>
</evidence>
<dbReference type="InterPro" id="IPR036680">
    <property type="entry name" value="SPOR-like_sf"/>
</dbReference>
<feature type="compositionally biased region" description="Low complexity" evidence="1">
    <location>
        <begin position="161"/>
        <end position="171"/>
    </location>
</feature>
<dbReference type="RefSeq" id="WP_168875599.1">
    <property type="nucleotide sequence ID" value="NZ_JABAIM010000001.1"/>
</dbReference>
<feature type="region of interest" description="Disordered" evidence="1">
    <location>
        <begin position="94"/>
        <end position="187"/>
    </location>
</feature>
<feature type="compositionally biased region" description="Low complexity" evidence="1">
    <location>
        <begin position="114"/>
        <end position="135"/>
    </location>
</feature>
<evidence type="ECO:0000259" key="3">
    <source>
        <dbReference type="Pfam" id="PF05036"/>
    </source>
</evidence>
<proteinExistence type="predicted"/>
<comment type="caution">
    <text evidence="4">The sequence shown here is derived from an EMBL/GenBank/DDBJ whole genome shotgun (WGS) entry which is preliminary data.</text>
</comment>
<dbReference type="Gene3D" id="3.30.70.1070">
    <property type="entry name" value="Sporulation related repeat"/>
    <property type="match status" value="1"/>
</dbReference>
<feature type="compositionally biased region" description="Pro residues" evidence="1">
    <location>
        <begin position="172"/>
        <end position="185"/>
    </location>
</feature>
<feature type="compositionally biased region" description="Polar residues" evidence="1">
    <location>
        <begin position="150"/>
        <end position="160"/>
    </location>
</feature>
<dbReference type="SUPFAM" id="SSF110997">
    <property type="entry name" value="Sporulation related repeat"/>
    <property type="match status" value="1"/>
</dbReference>
<evidence type="ECO:0000256" key="1">
    <source>
        <dbReference type="SAM" id="MobiDB-lite"/>
    </source>
</evidence>
<dbReference type="AlphaFoldDB" id="A0A847RRV2"/>
<keyword evidence="2" id="KW-0812">Transmembrane</keyword>